<feature type="binding site" evidence="17">
    <location>
        <position position="115"/>
    </location>
    <ligand>
        <name>[4Fe-4S] cluster</name>
        <dbReference type="ChEBI" id="CHEBI:49883"/>
    </ligand>
</feature>
<gene>
    <name evidence="17" type="primary">queH</name>
    <name evidence="18" type="ORF">NMU03_05605</name>
</gene>
<keyword evidence="19" id="KW-1185">Reference proteome</keyword>
<accession>A0ABY5I4H7</accession>
<evidence type="ECO:0000256" key="11">
    <source>
        <dbReference type="ARBA" id="ARBA00023004"/>
    </source>
</evidence>
<evidence type="ECO:0000256" key="5">
    <source>
        <dbReference type="ARBA" id="ARBA00016895"/>
    </source>
</evidence>
<evidence type="ECO:0000313" key="18">
    <source>
        <dbReference type="EMBL" id="UTY40264.1"/>
    </source>
</evidence>
<evidence type="ECO:0000256" key="4">
    <source>
        <dbReference type="ARBA" id="ARBA00012622"/>
    </source>
</evidence>
<dbReference type="Proteomes" id="UP001060112">
    <property type="component" value="Chromosome"/>
</dbReference>
<keyword evidence="12 17" id="KW-0411">Iron-sulfur</keyword>
<evidence type="ECO:0000256" key="12">
    <source>
        <dbReference type="ARBA" id="ARBA00023014"/>
    </source>
</evidence>
<feature type="binding site" evidence="17">
    <location>
        <position position="28"/>
    </location>
    <ligand>
        <name>[4Fe-4S] cluster</name>
        <dbReference type="ChEBI" id="CHEBI:49883"/>
    </ligand>
</feature>
<proteinExistence type="inferred from homology"/>
<reference evidence="18" key="1">
    <citation type="submission" date="2022-07" db="EMBL/GenBank/DDBJ databases">
        <title>Faecal culturing of patients with breast cancer.</title>
        <authorList>
            <person name="Teng N.M.Y."/>
            <person name="Kiu R."/>
            <person name="Evans R."/>
            <person name="Baker D.J."/>
            <person name="Zenner C."/>
            <person name="Robinson S.D."/>
            <person name="Hall L.J."/>
        </authorList>
    </citation>
    <scope>NUCLEOTIDE SEQUENCE</scope>
    <source>
        <strain evidence="18">LH1062</strain>
    </source>
</reference>
<evidence type="ECO:0000256" key="9">
    <source>
        <dbReference type="ARBA" id="ARBA00022785"/>
    </source>
</evidence>
<keyword evidence="7 17" id="KW-0819">tRNA processing</keyword>
<keyword evidence="14 17" id="KW-0676">Redox-active center</keyword>
<comment type="catalytic activity">
    <reaction evidence="16 17">
        <text>epoxyqueuosine(34) in tRNA + AH2 = queuosine(34) in tRNA + A + H2O</text>
        <dbReference type="Rhea" id="RHEA:32159"/>
        <dbReference type="Rhea" id="RHEA-COMP:18571"/>
        <dbReference type="Rhea" id="RHEA-COMP:18582"/>
        <dbReference type="ChEBI" id="CHEBI:13193"/>
        <dbReference type="ChEBI" id="CHEBI:15377"/>
        <dbReference type="ChEBI" id="CHEBI:17499"/>
        <dbReference type="ChEBI" id="CHEBI:194431"/>
        <dbReference type="ChEBI" id="CHEBI:194443"/>
        <dbReference type="EC" id="1.17.99.6"/>
    </reaction>
</comment>
<evidence type="ECO:0000313" key="19">
    <source>
        <dbReference type="Proteomes" id="UP001060112"/>
    </source>
</evidence>
<keyword evidence="9 17" id="KW-0671">Queuosine biosynthesis</keyword>
<keyword evidence="8 17" id="KW-0479">Metal-binding</keyword>
<sequence>MKINYDLKLQEELQKIGDSKPTLLLHVCCGPCSSYVIKSLCEHFQITIYYSNSNIYPFEEYQRRFQELLSFIEKFNQDFHQDIQVIEDPYNHSEWISHLYPLKEYPEGSIRCRLCYSLRMRRTFDYANIHHYDYWTTVLSVSPHKNSQWINEIGEQWQSDCPKFLYADFKKNNGYLKSTQMTQEYGMYRQNYCGCMFSYEEMLEREKNKRMQNESFK</sequence>
<organism evidence="18 19">
    <name type="scientific">Allocoprobacillus halotolerans</name>
    <dbReference type="NCBI Taxonomy" id="2944914"/>
    <lineage>
        <taxon>Bacteria</taxon>
        <taxon>Bacillati</taxon>
        <taxon>Bacillota</taxon>
        <taxon>Erysipelotrichia</taxon>
        <taxon>Erysipelotrichales</taxon>
        <taxon>Erysipelotrichaceae</taxon>
        <taxon>Allocoprobacillus</taxon>
    </lineage>
</organism>
<protein>
    <recommendedName>
        <fullName evidence="5 17">Epoxyqueuosine reductase QueH</fullName>
        <ecNumber evidence="4 17">1.17.99.6</ecNumber>
    </recommendedName>
    <alternativeName>
        <fullName evidence="15 17">Queuosine biosynthesis protein QueH</fullName>
    </alternativeName>
</protein>
<dbReference type="PANTHER" id="PTHR36701">
    <property type="entry name" value="EPOXYQUEUOSINE REDUCTASE QUEH"/>
    <property type="match status" value="1"/>
</dbReference>
<dbReference type="EC" id="1.17.99.6" evidence="4 17"/>
<feature type="disulfide bond" description="Redox-active" evidence="17">
    <location>
        <begin position="193"/>
        <end position="195"/>
    </location>
</feature>
<evidence type="ECO:0000256" key="17">
    <source>
        <dbReference type="HAMAP-Rule" id="MF_02089"/>
    </source>
</evidence>
<evidence type="ECO:0000256" key="3">
    <source>
        <dbReference type="ARBA" id="ARBA00008207"/>
    </source>
</evidence>
<dbReference type="PANTHER" id="PTHR36701:SF1">
    <property type="entry name" value="EPOXYQUEUOSINE REDUCTASE QUEH"/>
    <property type="match status" value="1"/>
</dbReference>
<dbReference type="EMBL" id="CP101620">
    <property type="protein sequence ID" value="UTY40264.1"/>
    <property type="molecule type" value="Genomic_DNA"/>
</dbReference>
<comment type="function">
    <text evidence="1 17">Catalyzes the conversion of epoxyqueuosine (oQ) to queuosine (Q), which is a hypermodified base found in the wobble positions of tRNA(Asp), tRNA(Asn), tRNA(His) and tRNA(Tyr).</text>
</comment>
<keyword evidence="10 17" id="KW-0560">Oxidoreductase</keyword>
<evidence type="ECO:0000256" key="13">
    <source>
        <dbReference type="ARBA" id="ARBA00023157"/>
    </source>
</evidence>
<evidence type="ECO:0000256" key="1">
    <source>
        <dbReference type="ARBA" id="ARBA00002268"/>
    </source>
</evidence>
<evidence type="ECO:0000256" key="14">
    <source>
        <dbReference type="ARBA" id="ARBA00023284"/>
    </source>
</evidence>
<keyword evidence="6 17" id="KW-0004">4Fe-4S</keyword>
<evidence type="ECO:0000256" key="2">
    <source>
        <dbReference type="ARBA" id="ARBA00004691"/>
    </source>
</evidence>
<feature type="binding site" evidence="17">
    <location>
        <position position="29"/>
    </location>
    <ligand>
        <name>[4Fe-4S] cluster</name>
        <dbReference type="ChEBI" id="CHEBI:49883"/>
    </ligand>
</feature>
<comment type="similarity">
    <text evidence="3 17">Belongs to the QueH family.</text>
</comment>
<keyword evidence="13 17" id="KW-1015">Disulfide bond</keyword>
<evidence type="ECO:0000256" key="8">
    <source>
        <dbReference type="ARBA" id="ARBA00022723"/>
    </source>
</evidence>
<keyword evidence="11 17" id="KW-0408">Iron</keyword>
<comment type="pathway">
    <text evidence="2 17">tRNA modification; tRNA-queuosine biosynthesis.</text>
</comment>
<evidence type="ECO:0000256" key="6">
    <source>
        <dbReference type="ARBA" id="ARBA00022485"/>
    </source>
</evidence>
<name>A0ABY5I4H7_9FIRM</name>
<dbReference type="Pfam" id="PF02677">
    <property type="entry name" value="QueH"/>
    <property type="match status" value="1"/>
</dbReference>
<feature type="binding site" evidence="17">
    <location>
        <position position="112"/>
    </location>
    <ligand>
        <name>[4Fe-4S] cluster</name>
        <dbReference type="ChEBI" id="CHEBI:49883"/>
    </ligand>
</feature>
<evidence type="ECO:0000256" key="15">
    <source>
        <dbReference type="ARBA" id="ARBA00031446"/>
    </source>
</evidence>
<dbReference type="HAMAP" id="MF_02089">
    <property type="entry name" value="QueH"/>
    <property type="match status" value="1"/>
</dbReference>
<dbReference type="InterPro" id="IPR003828">
    <property type="entry name" value="QueH"/>
</dbReference>
<evidence type="ECO:0000256" key="10">
    <source>
        <dbReference type="ARBA" id="ARBA00023002"/>
    </source>
</evidence>
<dbReference type="RefSeq" id="WP_290141689.1">
    <property type="nucleotide sequence ID" value="NZ_CP101620.1"/>
</dbReference>
<evidence type="ECO:0000256" key="7">
    <source>
        <dbReference type="ARBA" id="ARBA00022694"/>
    </source>
</evidence>
<evidence type="ECO:0000256" key="16">
    <source>
        <dbReference type="ARBA" id="ARBA00047415"/>
    </source>
</evidence>